<sequence>MNHLRKKLWILLLSYITIWQASAQVSEYTIRNNGREFSPPENGLNSIVQLKSTSETELFQVMQFHQIPTGAERQELKNNGIELKNYIGANAYYVKIAPNQLKSTFAGSNNVRSTFNSSFLQKVANVYQRDSIPSELKEGDLLLKATIHVVSNLEESYVLKELKQIGVTDVESISGFDMYEVIADKVTLDKMAQLGWVTTVMPASPERKLHDFTSQKMHGFITARQNGYDGLSGKGVTVGVWDEDIDEHIDLTGRIHINEAETRGNHGMHVSGIVGGAGVIEQLYEGMAPQVSFETWNFNTGSNGQKEYQEMDWSAKTQGVSITQNSYGMANLLGVKFPYGEFEYGLDLVANQNPELLHVFAAGNSRGYLGVYNTVANSAKNMLSVANMTYKREIASSSSFGPGHFGTLVPHISAHGTAVWSLTFFDQYNIMTGTSMACPMVSGAAAIITEAYENNFGHKPESALLRGIICNTANDLYSFGPDYYSGFGELNVARALENVQNERFAGGEVENQEEQVFSFTISAGQKEARFMLSWLDPASLPTLYNPLINDLDITVVYNNEEYLPLCLDGLNPDFKAKPGRDRINNMEQVVIQDPKPGIYQVKVKGHHVPVGRQKFYVNYQTITDELAIVYPFEGETLVAGSRTLVRWNAYDQVNPTKVYLSTEANQFTEVAELTAPEREFIIDVPNAVSNNYALRLIQGDKVEEVTFNTIGQVKNLSVTDNGNYATLKWDAVQGATTYEVLKYDVTANEYIKTGTVTAPVTEYDIFGSDRKGWYAVRAVVSSLSIEGKRSRAKRIDRTQSLGTSDWPLLIDFEDDNHKELFKSNNTIYAQAIPGAMDTEFFHSKTLTLSGIYGVENDYWTDYEGDPVSEAAGDFAFQNNIDFVTSATMSVNVPADQGSPLLHFDFSIPTTYPNHAYFRVRVNGQLVKDALGREYHHRKLAGDKFAWYGYNQNFGTRLIKEHLYYDLSAFAGQQIDISLEGVCKTGRKMSYDDVYGSEIKIDDLYLDFGNAQQAIMINSATEPQSGIGVSEVSPVINFVNAGTSSLTDFEVSWTLLDANDNQLDNATEQSQIILNPGQGTSFSYSKAIALNTIDKSYRIVYKVKSGDKEATYEYGPVDRYDDYHRAGAPEGNAAPPYVDENPVYITASGGKIYPYFANQYFGFFVEAKDRANNIALELQELDLDEDAVVYILDGLYSYLNESKIIATYTGEQLPENVNTLSSAVSGGLTLIFRSGANVNKKKGFLFKATAEPRAIANDLLVSYIQGAGDSFQSYHSLIFNYPFWFNVSNNGSQAVDAVTARLYIDDVLHTEETFEMPVPAGSYRSFMFTKRLEPFMVDAIHTYRVEIVDEDENMANNVKELVKQIENDAQPETMPDMTIAKVSIGDHYFNDNGGQPDKTFRNEQYGYIDFPDRVFDLEYGTEKEIEVILEGLIAGAGYPTVYIDWNEDGFFSNEEKMQMYADPAYEHRYYGYLKPEVAGEATGLKRMRISLTSEAFLGMEVAHDYRLNLTGTPFNNDFALDYLTANSHIAMWSDLEITVGVMQMIHDEASVDINIEVVNSAGNEVYSTVVENFTLSKFAETKMTIPGDVFGFEGSYEVRASVNHPDDLITRNNQYIHIVKAERTFEPMIAANSGIVYFWNNATPEVRNRFVTFNAEKQFIAMAWLAKDKQLYGLTKAGNSSLPMVYKVNMADGSSEPIVADPEYYAAYNLNDMAIDPSTSMIMALGKSNDLDMLYQIDPLTGAITNLTPGGIQKNEGARFGGMTIEVDGTIYLLDAQNSELCTLSADYTLAATYKKLDRMLKYSQGLAFNRKDGAIYIHGNEEVNGNIEHKYFKYNFQTELLEELHRYNEVESMQLTGMTHAYDNGYLNQRSGILYFHVDGEHKTEIDAANQRITVYLPSTVDPKQARVYAKAINGGRLIDPQRGPIQPGQIKDLTVLGKQMPLIAQDYTFSASSQWWITVVQEDYEMSLTSFNFLQADNPSLAEDMIGTIEGNTITFNASKEADVTNLAASFTVGNGTMVLVNDDEQVSGISANDFSSPKVYKLKHGMLDQEQVYVVRVQKELNTENELFSFEISPRFNSNIENLYQASIDNFTVSLDLSELEVVNSLVPSFTLSSGAYLRYKGMDFTSGTVPFDFKHFNEFEVVSEDGTKASLYTVETVLALSSEADLINFAFLANDNSGLTSDLHASITGNQLVIDMAGVNSQELTVDFRVSPYATLLAGDVELTAGISSLDLTSLTQLKVLAEDGVSETVYSVVLENYIPTNIEAGKDNPRVYPNPATSVLNIQINGAFNWQLVNTAGRVLDRGEAVDFKQINIEAYSNGLYILHITKDDEVMVEKVYFN</sequence>
<dbReference type="RefSeq" id="WP_212231651.1">
    <property type="nucleotide sequence ID" value="NZ_JAGUCN010000038.1"/>
</dbReference>
<dbReference type="SUPFAM" id="SSF50969">
    <property type="entry name" value="YVTN repeat-like/Quinoprotein amine dehydrogenase"/>
    <property type="match status" value="1"/>
</dbReference>
<dbReference type="SUPFAM" id="SSF49785">
    <property type="entry name" value="Galactose-binding domain-like"/>
    <property type="match status" value="1"/>
</dbReference>
<evidence type="ECO:0000259" key="8">
    <source>
        <dbReference type="Pfam" id="PF18962"/>
    </source>
</evidence>
<keyword evidence="4 5" id="KW-0720">Serine protease</keyword>
<dbReference type="InterPro" id="IPR011044">
    <property type="entry name" value="Quino_amine_DH_bsu"/>
</dbReference>
<evidence type="ECO:0000256" key="6">
    <source>
        <dbReference type="SAM" id="SignalP"/>
    </source>
</evidence>
<dbReference type="PRINTS" id="PR00723">
    <property type="entry name" value="SUBTILISIN"/>
</dbReference>
<feature type="domain" description="Peptidase S8/S53" evidence="7">
    <location>
        <begin position="233"/>
        <end position="488"/>
    </location>
</feature>
<gene>
    <name evidence="9" type="ORF">KEM09_20870</name>
</gene>
<feature type="chain" id="PRO_5045993026" evidence="6">
    <location>
        <begin position="24"/>
        <end position="2343"/>
    </location>
</feature>
<name>A0ABS5KG50_9BACT</name>
<feature type="signal peptide" evidence="6">
    <location>
        <begin position="1"/>
        <end position="23"/>
    </location>
</feature>
<evidence type="ECO:0000259" key="7">
    <source>
        <dbReference type="Pfam" id="PF00082"/>
    </source>
</evidence>
<dbReference type="PROSITE" id="PS51892">
    <property type="entry name" value="SUBTILASE"/>
    <property type="match status" value="1"/>
</dbReference>
<dbReference type="CDD" id="cd04842">
    <property type="entry name" value="Peptidases_S8_Kp43_protease"/>
    <property type="match status" value="1"/>
</dbReference>
<keyword evidence="3 5" id="KW-0378">Hydrolase</keyword>
<dbReference type="SUPFAM" id="SSF52743">
    <property type="entry name" value="Subtilisin-like"/>
    <property type="match status" value="1"/>
</dbReference>
<comment type="caution">
    <text evidence="9">The sequence shown here is derived from an EMBL/GenBank/DDBJ whole genome shotgun (WGS) entry which is preliminary data.</text>
</comment>
<dbReference type="InterPro" id="IPR008979">
    <property type="entry name" value="Galactose-bd-like_sf"/>
</dbReference>
<evidence type="ECO:0000256" key="2">
    <source>
        <dbReference type="ARBA" id="ARBA00022670"/>
    </source>
</evidence>
<dbReference type="InterPro" id="IPR051048">
    <property type="entry name" value="Peptidase_S8/S53_subtilisin"/>
</dbReference>
<feature type="active site" description="Charge relay system" evidence="5">
    <location>
        <position position="266"/>
    </location>
</feature>
<dbReference type="InterPro" id="IPR022398">
    <property type="entry name" value="Peptidase_S8_His-AS"/>
</dbReference>
<dbReference type="PROSITE" id="PS00137">
    <property type="entry name" value="SUBTILASE_HIS"/>
    <property type="match status" value="1"/>
</dbReference>
<dbReference type="InterPro" id="IPR034058">
    <property type="entry name" value="TagA/B/C/D_pept_dom"/>
</dbReference>
<evidence type="ECO:0000313" key="10">
    <source>
        <dbReference type="Proteomes" id="UP000721861"/>
    </source>
</evidence>
<dbReference type="Pfam" id="PF00082">
    <property type="entry name" value="Peptidase_S8"/>
    <property type="match status" value="1"/>
</dbReference>
<dbReference type="PANTHER" id="PTHR43399:SF4">
    <property type="entry name" value="CELL WALL-ASSOCIATED PROTEASE"/>
    <property type="match status" value="1"/>
</dbReference>
<protein>
    <submittedName>
        <fullName evidence="9">S8 family serine peptidase</fullName>
    </submittedName>
</protein>
<dbReference type="PROSITE" id="PS00138">
    <property type="entry name" value="SUBTILASE_SER"/>
    <property type="match status" value="1"/>
</dbReference>
<dbReference type="NCBIfam" id="TIGR04183">
    <property type="entry name" value="Por_Secre_tail"/>
    <property type="match status" value="1"/>
</dbReference>
<dbReference type="InterPro" id="IPR023828">
    <property type="entry name" value="Peptidase_S8_Ser-AS"/>
</dbReference>
<comment type="similarity">
    <text evidence="1 5">Belongs to the peptidase S8 family.</text>
</comment>
<feature type="domain" description="Secretion system C-terminal sorting" evidence="8">
    <location>
        <begin position="2275"/>
        <end position="2340"/>
    </location>
</feature>
<evidence type="ECO:0000256" key="3">
    <source>
        <dbReference type="ARBA" id="ARBA00022801"/>
    </source>
</evidence>
<reference evidence="9 10" key="1">
    <citation type="journal article" date="2014" name="Int. J. Syst. Evol. Microbiol.">
        <title>Carboxylicivirga gen. nov. in the family Marinilabiliaceae with two novel species, Carboxylicivirga mesophila sp. nov. and Carboxylicivirga taeanensis sp. nov., and reclassification of Cytophaga fermentans as Saccharicrinis fermentans gen. nov., comb. nov.</title>
        <authorList>
            <person name="Yang S.H."/>
            <person name="Seo H.S."/>
            <person name="Woo J.H."/>
            <person name="Oh H.M."/>
            <person name="Jang H."/>
            <person name="Lee J.H."/>
            <person name="Kim S.J."/>
            <person name="Kwon K.K."/>
        </authorList>
    </citation>
    <scope>NUCLEOTIDE SEQUENCE [LARGE SCALE GENOMIC DNA]</scope>
    <source>
        <strain evidence="9 10">JCM 18290</strain>
    </source>
</reference>
<evidence type="ECO:0000313" key="9">
    <source>
        <dbReference type="EMBL" id="MBS2213874.1"/>
    </source>
</evidence>
<proteinExistence type="inferred from homology"/>
<feature type="active site" description="Charge relay system" evidence="5">
    <location>
        <position position="435"/>
    </location>
</feature>
<dbReference type="PANTHER" id="PTHR43399">
    <property type="entry name" value="SUBTILISIN-RELATED"/>
    <property type="match status" value="1"/>
</dbReference>
<dbReference type="Pfam" id="PF18962">
    <property type="entry name" value="Por_Secre_tail"/>
    <property type="match status" value="1"/>
</dbReference>
<dbReference type="Gene3D" id="2.60.40.2340">
    <property type="match status" value="2"/>
</dbReference>
<dbReference type="EMBL" id="JAGUCN010000038">
    <property type="protein sequence ID" value="MBS2213874.1"/>
    <property type="molecule type" value="Genomic_DNA"/>
</dbReference>
<evidence type="ECO:0000256" key="1">
    <source>
        <dbReference type="ARBA" id="ARBA00011073"/>
    </source>
</evidence>
<keyword evidence="6" id="KW-0732">Signal</keyword>
<dbReference type="Gene3D" id="2.60.120.380">
    <property type="match status" value="1"/>
</dbReference>
<feature type="active site" description="Charge relay system" evidence="5">
    <location>
        <position position="242"/>
    </location>
</feature>
<dbReference type="InterPro" id="IPR000209">
    <property type="entry name" value="Peptidase_S8/S53_dom"/>
</dbReference>
<dbReference type="InterPro" id="IPR026444">
    <property type="entry name" value="Secre_tail"/>
</dbReference>
<dbReference type="Proteomes" id="UP000721861">
    <property type="component" value="Unassembled WGS sequence"/>
</dbReference>
<keyword evidence="2 5" id="KW-0645">Protease</keyword>
<dbReference type="Gene3D" id="3.40.50.200">
    <property type="entry name" value="Peptidase S8/S53 domain"/>
    <property type="match status" value="1"/>
</dbReference>
<accession>A0ABS5KG50</accession>
<dbReference type="InterPro" id="IPR036852">
    <property type="entry name" value="Peptidase_S8/S53_dom_sf"/>
</dbReference>
<dbReference type="InterPro" id="IPR015500">
    <property type="entry name" value="Peptidase_S8_subtilisin-rel"/>
</dbReference>
<evidence type="ECO:0000256" key="4">
    <source>
        <dbReference type="ARBA" id="ARBA00022825"/>
    </source>
</evidence>
<evidence type="ECO:0000256" key="5">
    <source>
        <dbReference type="PROSITE-ProRule" id="PRU01240"/>
    </source>
</evidence>
<keyword evidence="10" id="KW-1185">Reference proteome</keyword>
<organism evidence="9 10">
    <name type="scientific">Carboxylicivirga mesophila</name>
    <dbReference type="NCBI Taxonomy" id="1166478"/>
    <lineage>
        <taxon>Bacteria</taxon>
        <taxon>Pseudomonadati</taxon>
        <taxon>Bacteroidota</taxon>
        <taxon>Bacteroidia</taxon>
        <taxon>Marinilabiliales</taxon>
        <taxon>Marinilabiliaceae</taxon>
        <taxon>Carboxylicivirga</taxon>
    </lineage>
</organism>